<keyword evidence="3 6" id="KW-0489">Methyltransferase</keyword>
<sequence>MSIRKRRPTRTGIRPPSGLDAVYGVHAVRALLERDETPRELWVQEGGAETRLGELVDQVRSRGAHVRRQPREVLDDLAQGAAHQGIAAFCAPLAAEGEESLWLKLGAWSKDAPPLLLILDGVTDVHNFGACLRSADAAGAHGVIVPKDKAAPLNATVRKVACGAAEAVPVYQVTNLARAMARLKELGVWITGTAGEAEISVYDGDYTGPCALVMGAEGKGLRRLTREACDNLVKLPMAGQVSSLNVSVATGICLFEVVRQRRLKP</sequence>
<keyword evidence="2 6" id="KW-0698">rRNA processing</keyword>
<dbReference type="SUPFAM" id="SSF55315">
    <property type="entry name" value="L30e-like"/>
    <property type="match status" value="1"/>
</dbReference>
<feature type="binding site" evidence="6">
    <location>
        <position position="235"/>
    </location>
    <ligand>
        <name>S-adenosyl-L-methionine</name>
        <dbReference type="ChEBI" id="CHEBI:59789"/>
    </ligand>
</feature>
<accession>S2LDY1</accession>
<dbReference type="GO" id="GO:0070039">
    <property type="term" value="F:rRNA (guanosine-2'-O-)-methyltransferase activity"/>
    <property type="evidence" value="ECO:0007669"/>
    <property type="project" value="UniProtKB-UniRule"/>
</dbReference>
<dbReference type="FunFam" id="3.40.1280.10:FF:000008">
    <property type="entry name" value="Group 3 RNA methyltransferase TrmH"/>
    <property type="match status" value="1"/>
</dbReference>
<dbReference type="EMBL" id="ASTJ01000022">
    <property type="protein sequence ID" value="EPC02961.1"/>
    <property type="molecule type" value="Genomic_DNA"/>
</dbReference>
<evidence type="ECO:0000256" key="1">
    <source>
        <dbReference type="ARBA" id="ARBA00022490"/>
    </source>
</evidence>
<feature type="binding site" evidence="6">
    <location>
        <position position="215"/>
    </location>
    <ligand>
        <name>S-adenosyl-L-methionine</name>
        <dbReference type="ChEBI" id="CHEBI:59789"/>
    </ligand>
</feature>
<dbReference type="Pfam" id="PF08032">
    <property type="entry name" value="SpoU_sub_bind"/>
    <property type="match status" value="1"/>
</dbReference>
<comment type="caution">
    <text evidence="8">The sequence shown here is derived from an EMBL/GenBank/DDBJ whole genome shotgun (WGS) entry which is preliminary data.</text>
</comment>
<dbReference type="InterPro" id="IPR024915">
    <property type="entry name" value="23S_rRNA_MeTrfase_RlmB"/>
</dbReference>
<evidence type="ECO:0000256" key="4">
    <source>
        <dbReference type="ARBA" id="ARBA00022679"/>
    </source>
</evidence>
<feature type="binding site" evidence="6">
    <location>
        <position position="244"/>
    </location>
    <ligand>
        <name>S-adenosyl-L-methionine</name>
        <dbReference type="ChEBI" id="CHEBI:59789"/>
    </ligand>
</feature>
<name>S2LDY1_LITA3</name>
<comment type="subcellular location">
    <subcellularLocation>
        <location evidence="6">Cytoplasm</location>
    </subcellularLocation>
</comment>
<dbReference type="EC" id="2.1.1.185" evidence="6"/>
<dbReference type="Gene3D" id="3.40.1280.10">
    <property type="match status" value="1"/>
</dbReference>
<dbReference type="Pfam" id="PF00588">
    <property type="entry name" value="SpoU_methylase"/>
    <property type="match status" value="1"/>
</dbReference>
<keyword evidence="1 6" id="KW-0963">Cytoplasm</keyword>
<dbReference type="InterPro" id="IPR001537">
    <property type="entry name" value="SpoU_MeTrfase"/>
</dbReference>
<dbReference type="GO" id="GO:0003723">
    <property type="term" value="F:RNA binding"/>
    <property type="evidence" value="ECO:0007669"/>
    <property type="project" value="InterPro"/>
</dbReference>
<dbReference type="InterPro" id="IPR029026">
    <property type="entry name" value="tRNA_m1G_MTases_N"/>
</dbReference>
<dbReference type="HAMAP" id="MF_01887">
    <property type="entry name" value="23SrRNA_methyltr_B"/>
    <property type="match status" value="1"/>
</dbReference>
<keyword evidence="9" id="KW-1185">Reference proteome</keyword>
<keyword evidence="5 6" id="KW-0949">S-adenosyl-L-methionine</keyword>
<evidence type="ECO:0000256" key="6">
    <source>
        <dbReference type="HAMAP-Rule" id="MF_01887"/>
    </source>
</evidence>
<reference evidence="8 9" key="1">
    <citation type="journal article" date="2013" name="Genome Announc.">
        <title>Draft genome sequence of the moderately halophilic gammaproteobacterium Halomonas anticariensis FP35.</title>
        <authorList>
            <person name="Tahrioui A."/>
            <person name="Quesada E."/>
            <person name="Llamas I."/>
        </authorList>
    </citation>
    <scope>NUCLEOTIDE SEQUENCE [LARGE SCALE GENOMIC DNA]</scope>
    <source>
        <strain evidence="9">DSM 16096 / CECT 5854 / LMG 22089 / FP35</strain>
    </source>
</reference>
<dbReference type="RefSeq" id="WP_016415883.1">
    <property type="nucleotide sequence ID" value="NZ_AUAB01000013.1"/>
</dbReference>
<dbReference type="InterPro" id="IPR013123">
    <property type="entry name" value="SpoU_subst-bd"/>
</dbReference>
<keyword evidence="4 6" id="KW-0808">Transferase</keyword>
<dbReference type="PATRIC" id="fig|1121939.11.peg.1384"/>
<comment type="catalytic activity">
    <reaction evidence="6">
        <text>guanosine(2251) in 23S rRNA + S-adenosyl-L-methionine = 2'-O-methylguanosine(2251) in 23S rRNA + S-adenosyl-L-homocysteine + H(+)</text>
        <dbReference type="Rhea" id="RHEA:24140"/>
        <dbReference type="Rhea" id="RHEA-COMP:10239"/>
        <dbReference type="Rhea" id="RHEA-COMP:10241"/>
        <dbReference type="ChEBI" id="CHEBI:15378"/>
        <dbReference type="ChEBI" id="CHEBI:57856"/>
        <dbReference type="ChEBI" id="CHEBI:59789"/>
        <dbReference type="ChEBI" id="CHEBI:74269"/>
        <dbReference type="ChEBI" id="CHEBI:74445"/>
        <dbReference type="EC" id="2.1.1.185"/>
    </reaction>
</comment>
<dbReference type="SMART" id="SM00967">
    <property type="entry name" value="SpoU_sub_bind"/>
    <property type="match status" value="1"/>
</dbReference>
<dbReference type="eggNOG" id="COG0566">
    <property type="taxonomic scope" value="Bacteria"/>
</dbReference>
<feature type="domain" description="RNA 2-O ribose methyltransferase substrate binding" evidence="7">
    <location>
        <begin position="21"/>
        <end position="96"/>
    </location>
</feature>
<dbReference type="SUPFAM" id="SSF75217">
    <property type="entry name" value="alpha/beta knot"/>
    <property type="match status" value="1"/>
</dbReference>
<dbReference type="Gene3D" id="3.30.1330.30">
    <property type="match status" value="1"/>
</dbReference>
<dbReference type="InterPro" id="IPR004441">
    <property type="entry name" value="rRNA_MeTrfase_TrmH"/>
</dbReference>
<dbReference type="PANTHER" id="PTHR46429">
    <property type="entry name" value="23S RRNA (GUANOSINE-2'-O-)-METHYLTRANSFERASE RLMB"/>
    <property type="match status" value="1"/>
</dbReference>
<dbReference type="Proteomes" id="UP000014463">
    <property type="component" value="Unassembled WGS sequence"/>
</dbReference>
<dbReference type="GO" id="GO:0005829">
    <property type="term" value="C:cytosol"/>
    <property type="evidence" value="ECO:0007669"/>
    <property type="project" value="TreeGrafter"/>
</dbReference>
<organism evidence="8 9">
    <name type="scientific">Litchfieldella anticariensis (strain DSM 16096 / CECT 5854 / CIP 108499 / LMG 22089 / FP35)</name>
    <name type="common">Halomonas anticariensis</name>
    <dbReference type="NCBI Taxonomy" id="1121939"/>
    <lineage>
        <taxon>Bacteria</taxon>
        <taxon>Pseudomonadati</taxon>
        <taxon>Pseudomonadota</taxon>
        <taxon>Gammaproteobacteria</taxon>
        <taxon>Oceanospirillales</taxon>
        <taxon>Halomonadaceae</taxon>
        <taxon>Litchfieldella</taxon>
    </lineage>
</organism>
<dbReference type="NCBIfam" id="TIGR00186">
    <property type="entry name" value="rRNA_methyl_3"/>
    <property type="match status" value="1"/>
</dbReference>
<evidence type="ECO:0000313" key="8">
    <source>
        <dbReference type="EMBL" id="EPC02961.1"/>
    </source>
</evidence>
<evidence type="ECO:0000313" key="9">
    <source>
        <dbReference type="Proteomes" id="UP000014463"/>
    </source>
</evidence>
<protein>
    <recommendedName>
        <fullName evidence="6">23S rRNA (guanosine-2'-O-)-methyltransferase RlmB</fullName>
        <ecNumber evidence="6">2.1.1.185</ecNumber>
    </recommendedName>
    <alternativeName>
        <fullName evidence="6">23S rRNA (guanosine2251 2'-O)-methyltransferase</fullName>
    </alternativeName>
    <alternativeName>
        <fullName evidence="6">23S rRNA Gm2251 2'-O-methyltransferase</fullName>
    </alternativeName>
</protein>
<evidence type="ECO:0000256" key="3">
    <source>
        <dbReference type="ARBA" id="ARBA00022603"/>
    </source>
</evidence>
<dbReference type="AlphaFoldDB" id="S2LDY1"/>
<comment type="function">
    <text evidence="6">Specifically methylates the ribose of guanosine 2251 in 23S rRNA.</text>
</comment>
<dbReference type="STRING" id="1121939.L861_21835"/>
<evidence type="ECO:0000256" key="5">
    <source>
        <dbReference type="ARBA" id="ARBA00022691"/>
    </source>
</evidence>
<proteinExistence type="inferred from homology"/>
<dbReference type="OrthoDB" id="9785673at2"/>
<comment type="similarity">
    <text evidence="6">Belongs to the class IV-like SAM-binding methyltransferase superfamily. RNA methyltransferase TrmH family. RlmB subfamily.</text>
</comment>
<dbReference type="InterPro" id="IPR029064">
    <property type="entry name" value="Ribosomal_eL30-like_sf"/>
</dbReference>
<dbReference type="PANTHER" id="PTHR46429:SF1">
    <property type="entry name" value="23S RRNA (GUANOSINE-2'-O-)-METHYLTRANSFERASE RLMB"/>
    <property type="match status" value="1"/>
</dbReference>
<gene>
    <name evidence="6" type="primary">rlmB</name>
    <name evidence="8" type="ORF">L861_21835</name>
</gene>
<dbReference type="CDD" id="cd18103">
    <property type="entry name" value="SpoU-like_RlmB"/>
    <property type="match status" value="1"/>
</dbReference>
<dbReference type="InterPro" id="IPR029028">
    <property type="entry name" value="Alpha/beta_knot_MTases"/>
</dbReference>
<evidence type="ECO:0000259" key="7">
    <source>
        <dbReference type="SMART" id="SM00967"/>
    </source>
</evidence>
<evidence type="ECO:0000256" key="2">
    <source>
        <dbReference type="ARBA" id="ARBA00022552"/>
    </source>
</evidence>